<evidence type="ECO:0000313" key="8">
    <source>
        <dbReference type="EMBL" id="EEN57382.1"/>
    </source>
</evidence>
<dbReference type="PROSITE" id="PS01285">
    <property type="entry name" value="FA58C_1"/>
    <property type="match status" value="6"/>
</dbReference>
<keyword evidence="4" id="KW-0472">Membrane</keyword>
<dbReference type="SMART" id="SM00219">
    <property type="entry name" value="TyrKc"/>
    <property type="match status" value="1"/>
</dbReference>
<dbReference type="InterPro" id="IPR020635">
    <property type="entry name" value="Tyr_kinase_cat_dom"/>
</dbReference>
<feature type="domain" description="F5/8 type C" evidence="7">
    <location>
        <begin position="391"/>
        <end position="535"/>
    </location>
</feature>
<dbReference type="PROSITE" id="PS50011">
    <property type="entry name" value="PROTEIN_KINASE_DOM"/>
    <property type="match status" value="1"/>
</dbReference>
<dbReference type="InterPro" id="IPR000719">
    <property type="entry name" value="Prot_kinase_dom"/>
</dbReference>
<proteinExistence type="predicted"/>
<protein>
    <recommendedName>
        <fullName evidence="9">Receptor protein-tyrosine kinase</fullName>
    </recommendedName>
</protein>
<dbReference type="SUPFAM" id="SSF49785">
    <property type="entry name" value="Galactose-binding domain-like"/>
    <property type="match status" value="6"/>
</dbReference>
<dbReference type="GO" id="GO:0004713">
    <property type="term" value="F:protein tyrosine kinase activity"/>
    <property type="evidence" value="ECO:0007669"/>
    <property type="project" value="InterPro"/>
</dbReference>
<dbReference type="PROSITE" id="PS50022">
    <property type="entry name" value="FA58C_3"/>
    <property type="match status" value="6"/>
</dbReference>
<feature type="chain" id="PRO_5002933943" description="Receptor protein-tyrosine kinase" evidence="5">
    <location>
        <begin position="24"/>
        <end position="1361"/>
    </location>
</feature>
<dbReference type="FunFam" id="2.60.120.260:FF:000205">
    <property type="entry name" value="Uncharacterized protein"/>
    <property type="match status" value="6"/>
</dbReference>
<dbReference type="GO" id="GO:0016020">
    <property type="term" value="C:membrane"/>
    <property type="evidence" value="ECO:0007669"/>
    <property type="project" value="UniProtKB-SubCell"/>
</dbReference>
<gene>
    <name evidence="8" type="ORF">BRAFLDRAFT_82699</name>
</gene>
<feature type="domain" description="F5/8 type C" evidence="7">
    <location>
        <begin position="880"/>
        <end position="1024"/>
    </location>
</feature>
<dbReference type="PANTHER" id="PTHR24543:SF336">
    <property type="entry name" value="F5_8 TYPE C DOMAIN-CONTAINING PROTEIN"/>
    <property type="match status" value="1"/>
</dbReference>
<dbReference type="PANTHER" id="PTHR24543">
    <property type="entry name" value="MULTICOPPER OXIDASE-RELATED"/>
    <property type="match status" value="1"/>
</dbReference>
<keyword evidence="4" id="KW-0812">Transmembrane</keyword>
<dbReference type="CDD" id="cd00057">
    <property type="entry name" value="FA58C"/>
    <property type="match status" value="6"/>
</dbReference>
<keyword evidence="4" id="KW-1133">Transmembrane helix</keyword>
<dbReference type="EMBL" id="GG666543">
    <property type="protein sequence ID" value="EEN57382.1"/>
    <property type="molecule type" value="Genomic_DNA"/>
</dbReference>
<dbReference type="CDD" id="cd00192">
    <property type="entry name" value="PTKc"/>
    <property type="match status" value="1"/>
</dbReference>
<keyword evidence="5" id="KW-0732">Signal</keyword>
<dbReference type="Pfam" id="PF00754">
    <property type="entry name" value="F5_F8_type_C"/>
    <property type="match status" value="6"/>
</dbReference>
<dbReference type="Gene3D" id="2.60.120.260">
    <property type="entry name" value="Galactose-binding domain-like"/>
    <property type="match status" value="6"/>
</dbReference>
<feature type="domain" description="F5/8 type C" evidence="7">
    <location>
        <begin position="572"/>
        <end position="717"/>
    </location>
</feature>
<feature type="region of interest" description="Disordered" evidence="3">
    <location>
        <begin position="190"/>
        <end position="209"/>
    </location>
</feature>
<dbReference type="PRINTS" id="PR00109">
    <property type="entry name" value="TYRKINASE"/>
</dbReference>
<keyword evidence="2" id="KW-0675">Receptor</keyword>
<feature type="signal peptide" evidence="5">
    <location>
        <begin position="1"/>
        <end position="23"/>
    </location>
</feature>
<dbReference type="eggNOG" id="KOG0200">
    <property type="taxonomic scope" value="Eukaryota"/>
</dbReference>
<dbReference type="InParanoid" id="C3YQM6"/>
<evidence type="ECO:0008006" key="9">
    <source>
        <dbReference type="Google" id="ProtNLM"/>
    </source>
</evidence>
<evidence type="ECO:0000259" key="7">
    <source>
        <dbReference type="PROSITE" id="PS50022"/>
    </source>
</evidence>
<evidence type="ECO:0000256" key="3">
    <source>
        <dbReference type="SAM" id="MobiDB-lite"/>
    </source>
</evidence>
<dbReference type="InterPro" id="IPR001245">
    <property type="entry name" value="Ser-Thr/Tyr_kinase_cat_dom"/>
</dbReference>
<evidence type="ECO:0000256" key="4">
    <source>
        <dbReference type="SAM" id="Phobius"/>
    </source>
</evidence>
<dbReference type="CDD" id="cd12087">
    <property type="entry name" value="TM_EGFR-like"/>
    <property type="match status" value="1"/>
</dbReference>
<dbReference type="FunFam" id="1.10.510.10:FF:000987">
    <property type="entry name" value="Receptor protein-tyrosine kinase"/>
    <property type="match status" value="1"/>
</dbReference>
<dbReference type="SMART" id="SM00231">
    <property type="entry name" value="FA58C"/>
    <property type="match status" value="6"/>
</dbReference>
<feature type="domain" description="F5/8 type C" evidence="7">
    <location>
        <begin position="36"/>
        <end position="174"/>
    </location>
</feature>
<evidence type="ECO:0000256" key="2">
    <source>
        <dbReference type="ARBA" id="ARBA00023170"/>
    </source>
</evidence>
<dbReference type="PROSITE" id="PS00109">
    <property type="entry name" value="PROTEIN_KINASE_TYR"/>
    <property type="match status" value="1"/>
</dbReference>
<dbReference type="InterPro" id="IPR008979">
    <property type="entry name" value="Galactose-bd-like_sf"/>
</dbReference>
<dbReference type="Pfam" id="PF07714">
    <property type="entry name" value="PK_Tyr_Ser-Thr"/>
    <property type="match status" value="1"/>
</dbReference>
<dbReference type="SUPFAM" id="SSF56112">
    <property type="entry name" value="Protein kinase-like (PK-like)"/>
    <property type="match status" value="1"/>
</dbReference>
<evidence type="ECO:0000259" key="6">
    <source>
        <dbReference type="PROSITE" id="PS50011"/>
    </source>
</evidence>
<feature type="domain" description="F5/8 type C" evidence="7">
    <location>
        <begin position="212"/>
        <end position="355"/>
    </location>
</feature>
<name>C3YQM6_BRAFL</name>
<evidence type="ECO:0000256" key="5">
    <source>
        <dbReference type="SAM" id="SignalP"/>
    </source>
</evidence>
<dbReference type="InterPro" id="IPR011009">
    <property type="entry name" value="Kinase-like_dom_sf"/>
</dbReference>
<feature type="transmembrane region" description="Helical" evidence="4">
    <location>
        <begin position="1034"/>
        <end position="1056"/>
    </location>
</feature>
<feature type="domain" description="Protein kinase" evidence="6">
    <location>
        <begin position="1029"/>
        <end position="1340"/>
    </location>
</feature>
<reference evidence="8" key="1">
    <citation type="journal article" date="2008" name="Nature">
        <title>The amphioxus genome and the evolution of the chordate karyotype.</title>
        <authorList>
            <consortium name="US DOE Joint Genome Institute (JGI-PGF)"/>
            <person name="Putnam N.H."/>
            <person name="Butts T."/>
            <person name="Ferrier D.E.K."/>
            <person name="Furlong R.F."/>
            <person name="Hellsten U."/>
            <person name="Kawashima T."/>
            <person name="Robinson-Rechavi M."/>
            <person name="Shoguchi E."/>
            <person name="Terry A."/>
            <person name="Yu J.-K."/>
            <person name="Benito-Gutierrez E.L."/>
            <person name="Dubchak I."/>
            <person name="Garcia-Fernandez J."/>
            <person name="Gibson-Brown J.J."/>
            <person name="Grigoriev I.V."/>
            <person name="Horton A.C."/>
            <person name="de Jong P.J."/>
            <person name="Jurka J."/>
            <person name="Kapitonov V.V."/>
            <person name="Kohara Y."/>
            <person name="Kuroki Y."/>
            <person name="Lindquist E."/>
            <person name="Lucas S."/>
            <person name="Osoegawa K."/>
            <person name="Pennacchio L.A."/>
            <person name="Salamov A.A."/>
            <person name="Satou Y."/>
            <person name="Sauka-Spengler T."/>
            <person name="Schmutz J."/>
            <person name="Shin-I T."/>
            <person name="Toyoda A."/>
            <person name="Bronner-Fraser M."/>
            <person name="Fujiyama A."/>
            <person name="Holland L.Z."/>
            <person name="Holland P.W.H."/>
            <person name="Satoh N."/>
            <person name="Rokhsar D.S."/>
        </authorList>
    </citation>
    <scope>NUCLEOTIDE SEQUENCE [LARGE SCALE GENOMIC DNA]</scope>
    <source>
        <strain evidence="8">S238N-H82</strain>
        <tissue evidence="8">Testes</tissue>
    </source>
</reference>
<sequence>MAARAEYFLVAVVLYVIIPTVCAQQGIPLAHRLPGVYQPIGVQDDTIIKDDHVTASSQVNGSEAYRGRLNGDGAWQPSGQGTNEFLAVDLMYNRYIFGIQTQGQGNGYVETYRILYQVDNTTDLVGSAKIFSGNSDNETIVQQNFTSYIYARYIHVNPQTFSGAPRLRIELLGVDELPTTISPVTTPVVTTLSTPSSTQPQSTTEAETSSGVYQPIGIQDDTIISDALMTATSQVSGSEAYRGRLNGDGAWQPSGQGTEFLAVDLEYKRYIFGIQTQGQENGYVETYRIIYQVDNTTGLVGYSEDGGSAKIFSGNSDNETIVQHNFTSYIYARYILVIPQTFSGAPRLRIELLGVDELPTTISPVTTPLVTTLSTPSSTQPQSTTAKSSGVYQPIGVEDNSIITIGQMTSSSEVTGSEAYRGRLNGDGAWEPTGQGTNEFLAVDLQHNRYIFGIQTQGQGDGYVETYRIIYQVDNTSDLVLYSEDGGNAKIFSGNSDNETIVQQNFTSYIYARYILVNPQTWSGAPRLRIELLGVDELPTTISPITTALVTTLSTPSSTQPQSTTEAAASSAVYQPIGVQDATIIPDALMSASSQVNGSEAYRGRLNGDGAWQPSEQGTNEFLAVNLQYKRYIFGIQTQGQGDGYVETYRIIYQVDNTTGLVGYSEDGGSAKIFSGNSDNETIVQQNFTSYIYARYILVNPQTFYGAPRLRIELLGVDASSQVNGSEAYRGRLNGDGAWQPSEQGTNEFLAVNLQYKRYIFGIQTQGQGDGYVETYRIIYQVDNTTGLVGYSEDGGSAKIFSGNSDNETIVQHNFTSYIYARYILVIPQTFSGAPRLRIELLGVDELPTTISPVTTPLVTTLSTPSSTQPQSTTAKSSGVYQPIGVEDNSIITIGQMTSSSEVTGSEAYRGRLNGDGAWEPTGQGTNEFLAVDLQHNRYIFGIQTQGQGDGYVETYRIIYQVDNGTDLVLYSEDGGDAKIFTGNSDNKNIVQQNFTSYIYARHILVNPQTFSGAPRLRIELLGVDGKSSNVINVGAAAGSGCVVFLILILVAVILFMRRRRKKRDQASSVEETPSNSTGYVNASFVAIAGGADDASRQDFQQEVDIMRHVGYHPNIVNLLGVCIYQGQQYMALEMAGNGDLLKFLRKSRVLEAASLTYVNRPNFGGGRTMSTLSPVQLLRIACDVATGMDHLSSKQVIHRDLAARNVLLTDSLIAKVADFGLSRGEGIYEQTSKKAIPFRSTALEALTRRIYTTKSDVWSFGILLWEIVTIGGTPYCGMKSRTILGRLREGYRLPKPRNCEADMYQLMLLCWKTHPEDRPSFTDLAEQLEIMIEDKHSYMNVDKDDDFEYEMVDSSDSDVA</sequence>
<dbReference type="Gene3D" id="1.10.510.10">
    <property type="entry name" value="Transferase(Phosphotransferase) domain 1"/>
    <property type="match status" value="1"/>
</dbReference>
<dbReference type="GO" id="GO:0005524">
    <property type="term" value="F:ATP binding"/>
    <property type="evidence" value="ECO:0007669"/>
    <property type="project" value="InterPro"/>
</dbReference>
<dbReference type="InterPro" id="IPR000421">
    <property type="entry name" value="FA58C"/>
</dbReference>
<dbReference type="InterPro" id="IPR008266">
    <property type="entry name" value="Tyr_kinase_AS"/>
</dbReference>
<feature type="domain" description="F5/8 type C" evidence="7">
    <location>
        <begin position="734"/>
        <end position="844"/>
    </location>
</feature>
<organism>
    <name type="scientific">Branchiostoma floridae</name>
    <name type="common">Florida lancelet</name>
    <name type="synonym">Amphioxus</name>
    <dbReference type="NCBI Taxonomy" id="7739"/>
    <lineage>
        <taxon>Eukaryota</taxon>
        <taxon>Metazoa</taxon>
        <taxon>Chordata</taxon>
        <taxon>Cephalochordata</taxon>
        <taxon>Leptocardii</taxon>
        <taxon>Amphioxiformes</taxon>
        <taxon>Branchiostomatidae</taxon>
        <taxon>Branchiostoma</taxon>
    </lineage>
</organism>
<comment type="subcellular location">
    <subcellularLocation>
        <location evidence="1">Membrane</location>
        <topology evidence="1">Single-pass type I membrane protein</topology>
    </subcellularLocation>
</comment>
<evidence type="ECO:0000256" key="1">
    <source>
        <dbReference type="ARBA" id="ARBA00004479"/>
    </source>
</evidence>
<accession>C3YQM6</accession>
<dbReference type="Gene3D" id="3.30.200.20">
    <property type="entry name" value="Phosphorylase Kinase, domain 1"/>
    <property type="match status" value="1"/>
</dbReference>